<dbReference type="CDD" id="cd06261">
    <property type="entry name" value="TM_PBP2"/>
    <property type="match status" value="1"/>
</dbReference>
<dbReference type="NCBIfam" id="NF038017">
    <property type="entry name" value="ABC_perm1"/>
    <property type="match status" value="1"/>
</dbReference>
<dbReference type="AlphaFoldDB" id="A0A220USH7"/>
<name>A0A220USH7_9GAMM</name>
<keyword evidence="8" id="KW-1185">Reference proteome</keyword>
<sequence length="235" mass="25557">MSEGWLALLQQALSLLFSLDPDVWSIISVSFSVSFAALLITLVPSMVLGFVLAFAHFPGKWFVTNLVQTLQSIPTVVIGLLVYLILTRNGPLGDLKWLFTQEGMILGQMMICAPVMIAMSQAAFTSVDRRAWETSRTLGASWFSAVWTVCRELRMPLLLAIVAAFSRILTEVGCSMMVGGNILNVTRNIPTAIALETSKGDFAQAIALGLVLLILALILNFALGSLRGKETPRSH</sequence>
<organism evidence="7 8">
    <name type="scientific">Shewanella bicestrii</name>
    <dbReference type="NCBI Taxonomy" id="2018305"/>
    <lineage>
        <taxon>Bacteria</taxon>
        <taxon>Pseudomonadati</taxon>
        <taxon>Pseudomonadota</taxon>
        <taxon>Gammaproteobacteria</taxon>
        <taxon>Alteromonadales</taxon>
        <taxon>Shewanellaceae</taxon>
        <taxon>Shewanella</taxon>
    </lineage>
</organism>
<feature type="transmembrane region" description="Helical" evidence="5">
    <location>
        <begin position="157"/>
        <end position="182"/>
    </location>
</feature>
<keyword evidence="3 5" id="KW-1133">Transmembrane helix</keyword>
<dbReference type="SUPFAM" id="SSF161098">
    <property type="entry name" value="MetI-like"/>
    <property type="match status" value="1"/>
</dbReference>
<evidence type="ECO:0000313" key="7">
    <source>
        <dbReference type="EMBL" id="ASK71085.1"/>
    </source>
</evidence>
<dbReference type="Proteomes" id="UP000198367">
    <property type="component" value="Chromosome"/>
</dbReference>
<evidence type="ECO:0000256" key="5">
    <source>
        <dbReference type="RuleBase" id="RU363032"/>
    </source>
</evidence>
<dbReference type="PROSITE" id="PS50928">
    <property type="entry name" value="ABC_TM1"/>
    <property type="match status" value="1"/>
</dbReference>
<proteinExistence type="inferred from homology"/>
<dbReference type="RefSeq" id="WP_011624596.1">
    <property type="nucleotide sequence ID" value="NZ_CP022358.1"/>
</dbReference>
<dbReference type="PANTHER" id="PTHR43632">
    <property type="entry name" value="PERMEASE COMPONENT OF TUNGSTATE ABC TRANSPORTER"/>
    <property type="match status" value="1"/>
</dbReference>
<dbReference type="EMBL" id="CP022358">
    <property type="protein sequence ID" value="ASK71085.1"/>
    <property type="molecule type" value="Genomic_DNA"/>
</dbReference>
<dbReference type="Gene3D" id="1.10.3720.10">
    <property type="entry name" value="MetI-like"/>
    <property type="match status" value="1"/>
</dbReference>
<gene>
    <name evidence="7" type="ORF">CF168_20595</name>
</gene>
<reference evidence="7 8" key="1">
    <citation type="submission" date="2017-07" db="EMBL/GenBank/DDBJ databases">
        <title>Phenotypical and genomic characterization of a clinical isolate of Shewanella bicestrii sp. nov. producing an extended-spectrum beta-lactamase and a new oxacillinase variant.</title>
        <authorList>
            <person name="Jousset A.B."/>
            <person name="Bonnin R.A."/>
            <person name="Girlich D."/>
            <person name="Dabos L."/>
            <person name="Potron A."/>
            <person name="Dortet L."/>
            <person name="Glaser P."/>
            <person name="Naas T."/>
        </authorList>
    </citation>
    <scope>NUCLEOTIDE SEQUENCE [LARGE SCALE GENOMIC DNA]</scope>
    <source>
        <strain evidence="7 8">JAB-1</strain>
    </source>
</reference>
<evidence type="ECO:0000313" key="8">
    <source>
        <dbReference type="Proteomes" id="UP000198367"/>
    </source>
</evidence>
<dbReference type="InterPro" id="IPR000515">
    <property type="entry name" value="MetI-like"/>
</dbReference>
<dbReference type="InterPro" id="IPR035906">
    <property type="entry name" value="MetI-like_sf"/>
</dbReference>
<accession>A0A220USH7</accession>
<feature type="transmembrane region" description="Helical" evidence="5">
    <location>
        <begin position="105"/>
        <end position="127"/>
    </location>
</feature>
<dbReference type="GO" id="GO:0055085">
    <property type="term" value="P:transmembrane transport"/>
    <property type="evidence" value="ECO:0007669"/>
    <property type="project" value="InterPro"/>
</dbReference>
<evidence type="ECO:0000256" key="4">
    <source>
        <dbReference type="ARBA" id="ARBA00023136"/>
    </source>
</evidence>
<feature type="domain" description="ABC transmembrane type-1" evidence="6">
    <location>
        <begin position="27"/>
        <end position="223"/>
    </location>
</feature>
<keyword evidence="4 5" id="KW-0472">Membrane</keyword>
<dbReference type="PANTHER" id="PTHR43632:SF1">
    <property type="entry name" value="PERMEASE COMPONENT OF TUNGSTATE ABC TRANSPORTER"/>
    <property type="match status" value="1"/>
</dbReference>
<dbReference type="GeneID" id="94729991"/>
<keyword evidence="5" id="KW-0813">Transport</keyword>
<dbReference type="FunFam" id="1.10.3720.10:FF:000140">
    <property type="entry name" value="ABC transporter, permease protein"/>
    <property type="match status" value="1"/>
</dbReference>
<dbReference type="KEGG" id="sbj:CF168_20595"/>
<evidence type="ECO:0000259" key="6">
    <source>
        <dbReference type="PROSITE" id="PS50928"/>
    </source>
</evidence>
<feature type="transmembrane region" description="Helical" evidence="5">
    <location>
        <begin position="62"/>
        <end position="85"/>
    </location>
</feature>
<protein>
    <submittedName>
        <fullName evidence="7">ABC transporter permease</fullName>
    </submittedName>
</protein>
<dbReference type="InterPro" id="IPR049783">
    <property type="entry name" value="ABC_perm_TupB-like"/>
</dbReference>
<dbReference type="Pfam" id="PF00528">
    <property type="entry name" value="BPD_transp_1"/>
    <property type="match status" value="1"/>
</dbReference>
<evidence type="ECO:0000256" key="2">
    <source>
        <dbReference type="ARBA" id="ARBA00022692"/>
    </source>
</evidence>
<evidence type="ECO:0000256" key="3">
    <source>
        <dbReference type="ARBA" id="ARBA00022989"/>
    </source>
</evidence>
<comment type="subcellular location">
    <subcellularLocation>
        <location evidence="1 5">Cell membrane</location>
        <topology evidence="1 5">Multi-pass membrane protein</topology>
    </subcellularLocation>
</comment>
<comment type="similarity">
    <text evidence="5">Belongs to the binding-protein-dependent transport system permease family.</text>
</comment>
<dbReference type="GO" id="GO:0005886">
    <property type="term" value="C:plasma membrane"/>
    <property type="evidence" value="ECO:0007669"/>
    <property type="project" value="UniProtKB-SubCell"/>
</dbReference>
<feature type="transmembrane region" description="Helical" evidence="5">
    <location>
        <begin position="202"/>
        <end position="223"/>
    </location>
</feature>
<feature type="transmembrane region" description="Helical" evidence="5">
    <location>
        <begin position="35"/>
        <end position="55"/>
    </location>
</feature>
<keyword evidence="2 5" id="KW-0812">Transmembrane</keyword>
<evidence type="ECO:0000256" key="1">
    <source>
        <dbReference type="ARBA" id="ARBA00004651"/>
    </source>
</evidence>